<reference evidence="14" key="1">
    <citation type="submission" date="2023-04" db="EMBL/GenBank/DDBJ databases">
        <title>Chromosome-level genome of Chaenocephalus aceratus.</title>
        <authorList>
            <person name="Park H."/>
        </authorList>
    </citation>
    <scope>NUCLEOTIDE SEQUENCE</scope>
    <source>
        <strain evidence="14">DE</strain>
        <tissue evidence="14">Muscle</tissue>
    </source>
</reference>
<evidence type="ECO:0000256" key="7">
    <source>
        <dbReference type="ARBA" id="ARBA00022687"/>
    </source>
</evidence>
<gene>
    <name evidence="14" type="ORF">KUDE01_016659</name>
</gene>
<feature type="region of interest" description="Disordered" evidence="12">
    <location>
        <begin position="434"/>
        <end position="459"/>
    </location>
</feature>
<evidence type="ECO:0000256" key="5">
    <source>
        <dbReference type="ARBA" id="ARBA00022490"/>
    </source>
</evidence>
<dbReference type="GO" id="GO:0055037">
    <property type="term" value="C:recycling endosome"/>
    <property type="evidence" value="ECO:0007669"/>
    <property type="project" value="UniProtKB-SubCell"/>
</dbReference>
<evidence type="ECO:0000256" key="2">
    <source>
        <dbReference type="ARBA" id="ARBA00004188"/>
    </source>
</evidence>
<keyword evidence="9" id="KW-0965">Cell junction</keyword>
<keyword evidence="11" id="KW-0966">Cell projection</keyword>
<dbReference type="PRINTS" id="PR01807">
    <property type="entry name" value="ANGIOMOTIN"/>
</dbReference>
<evidence type="ECO:0000256" key="6">
    <source>
        <dbReference type="ARBA" id="ARBA00022553"/>
    </source>
</evidence>
<evidence type="ECO:0000259" key="13">
    <source>
        <dbReference type="Pfam" id="PF12240"/>
    </source>
</evidence>
<feature type="region of interest" description="Disordered" evidence="12">
    <location>
        <begin position="39"/>
        <end position="62"/>
    </location>
</feature>
<dbReference type="Proteomes" id="UP001228049">
    <property type="component" value="Unassembled WGS sequence"/>
</dbReference>
<evidence type="ECO:0000256" key="8">
    <source>
        <dbReference type="ARBA" id="ARBA00022753"/>
    </source>
</evidence>
<keyword evidence="10" id="KW-0175">Coiled coil</keyword>
<evidence type="ECO:0000256" key="3">
    <source>
        <dbReference type="ARBA" id="ARBA00004496"/>
    </source>
</evidence>
<evidence type="ECO:0000256" key="12">
    <source>
        <dbReference type="SAM" id="MobiDB-lite"/>
    </source>
</evidence>
<evidence type="ECO:0000256" key="11">
    <source>
        <dbReference type="ARBA" id="ARBA00023273"/>
    </source>
</evidence>
<evidence type="ECO:0000256" key="9">
    <source>
        <dbReference type="ARBA" id="ARBA00022949"/>
    </source>
</evidence>
<proteinExistence type="inferred from homology"/>
<dbReference type="GO" id="GO:0002102">
    <property type="term" value="C:podosome"/>
    <property type="evidence" value="ECO:0007669"/>
    <property type="project" value="UniProtKB-SubCell"/>
</dbReference>
<dbReference type="GO" id="GO:0035329">
    <property type="term" value="P:hippo signaling"/>
    <property type="evidence" value="ECO:0007669"/>
    <property type="project" value="TreeGrafter"/>
</dbReference>
<evidence type="ECO:0000313" key="15">
    <source>
        <dbReference type="Proteomes" id="UP001228049"/>
    </source>
</evidence>
<feature type="region of interest" description="Disordered" evidence="12">
    <location>
        <begin position="574"/>
        <end position="633"/>
    </location>
</feature>
<comment type="subcellular location">
    <subcellularLocation>
        <location evidence="2">Cell projection</location>
        <location evidence="2">Podosome</location>
    </subcellularLocation>
    <subcellularLocation>
        <location evidence="3">Cytoplasm</location>
    </subcellularLocation>
    <subcellularLocation>
        <location evidence="1">Recycling endosome</location>
    </subcellularLocation>
</comment>
<feature type="compositionally biased region" description="Polar residues" evidence="12">
    <location>
        <begin position="510"/>
        <end position="524"/>
    </location>
</feature>
<name>A0AAD9C7T7_DISEL</name>
<accession>A0AAD9C7T7</accession>
<dbReference type="Pfam" id="PF12240">
    <property type="entry name" value="Angiomotin_C"/>
    <property type="match status" value="1"/>
</dbReference>
<evidence type="ECO:0000256" key="4">
    <source>
        <dbReference type="ARBA" id="ARBA00010300"/>
    </source>
</evidence>
<dbReference type="GO" id="GO:0016055">
    <property type="term" value="P:Wnt signaling pathway"/>
    <property type="evidence" value="ECO:0007669"/>
    <property type="project" value="UniProtKB-KW"/>
</dbReference>
<comment type="caution">
    <text evidence="14">The sequence shown here is derived from an EMBL/GenBank/DDBJ whole genome shotgun (WGS) entry which is preliminary data.</text>
</comment>
<keyword evidence="15" id="KW-1185">Reference proteome</keyword>
<evidence type="ECO:0000256" key="1">
    <source>
        <dbReference type="ARBA" id="ARBA00004172"/>
    </source>
</evidence>
<dbReference type="GO" id="GO:0030036">
    <property type="term" value="P:actin cytoskeleton organization"/>
    <property type="evidence" value="ECO:0007669"/>
    <property type="project" value="TreeGrafter"/>
</dbReference>
<evidence type="ECO:0000313" key="14">
    <source>
        <dbReference type="EMBL" id="KAK1897120.1"/>
    </source>
</evidence>
<dbReference type="InterPro" id="IPR024646">
    <property type="entry name" value="Angiomotin_C"/>
</dbReference>
<comment type="similarity">
    <text evidence="4">Belongs to the angiomotin family.</text>
</comment>
<sequence>MRTAEGSCGTVLHRLIQEQLRYGNLTDTRTLLAIQQQALRGGSSSGGGGHGSPRSSLESLTQEETQYIQMSTRQDPQGQEHQGDLLHSESQGCHLYQLHGEELPTYEEAKAHSQYLTSQKGQAEQDLDIMGGHSEAQWDLKREHARSLSERLMQLSLERSAPQHSLGSAHSYPQLYTDNITNTVAADRPGAQQYADQRGPPPDYPLFARIPGYMLSHSQEHGHFYREPPPPFYSQHHSFVSAQSQVAHSPPAAPGQNLSQTQMLMRENERLRKELEVYSEKASRLQKLELEIQRISEAYETLMKGSAKREALEKTLRNKLEAEIKRMHDFNRDLRDQLDSAIKQRSAKEAECSDQRHHVFVKLLEQNEEQQREREQLERQVQHLRISGEECQQRGELLEQALLSTQARNRQLVEELQRKRAYVEKVERLQGALAHQSHRQAADPMSSEPSSSMLQQQLREREERVLALEADLTRWEQKYLEESTMRQFAMDAAATAAAQRDTTIIKHSPRQSPNSSFNEDLPSSSHRHQEMENRIRALHAQLLEKDAVIKVIQQRSRWEQGQLERQGLRLTRSVPSINNLTSSTESKGKSLSDDQTGAAALRLQPRMGGPARAPSRDCSTQSEEAPLEPEPTEVISAASCVETTEKLLKTCERISSSDAEVVEILI</sequence>
<dbReference type="InterPro" id="IPR051747">
    <property type="entry name" value="Angiomotin-like"/>
</dbReference>
<dbReference type="GO" id="GO:0005923">
    <property type="term" value="C:bicellular tight junction"/>
    <property type="evidence" value="ECO:0007669"/>
    <property type="project" value="TreeGrafter"/>
</dbReference>
<dbReference type="EMBL" id="JASDAP010000009">
    <property type="protein sequence ID" value="KAK1897120.1"/>
    <property type="molecule type" value="Genomic_DNA"/>
</dbReference>
<dbReference type="InterPro" id="IPR009114">
    <property type="entry name" value="Angiomotin"/>
</dbReference>
<feature type="compositionally biased region" description="Polar residues" evidence="12">
    <location>
        <begin position="574"/>
        <end position="585"/>
    </location>
</feature>
<dbReference type="GO" id="GO:0003365">
    <property type="term" value="P:establishment of cell polarity involved in ameboidal cell migration"/>
    <property type="evidence" value="ECO:0007669"/>
    <property type="project" value="TreeGrafter"/>
</dbReference>
<organism evidence="14 15">
    <name type="scientific">Dissostichus eleginoides</name>
    <name type="common">Patagonian toothfish</name>
    <name type="synonym">Dissostichus amissus</name>
    <dbReference type="NCBI Taxonomy" id="100907"/>
    <lineage>
        <taxon>Eukaryota</taxon>
        <taxon>Metazoa</taxon>
        <taxon>Chordata</taxon>
        <taxon>Craniata</taxon>
        <taxon>Vertebrata</taxon>
        <taxon>Euteleostomi</taxon>
        <taxon>Actinopterygii</taxon>
        <taxon>Neopterygii</taxon>
        <taxon>Teleostei</taxon>
        <taxon>Neoteleostei</taxon>
        <taxon>Acanthomorphata</taxon>
        <taxon>Eupercaria</taxon>
        <taxon>Perciformes</taxon>
        <taxon>Notothenioidei</taxon>
        <taxon>Nototheniidae</taxon>
        <taxon>Dissostichus</taxon>
    </lineage>
</organism>
<dbReference type="GO" id="GO:0030334">
    <property type="term" value="P:regulation of cell migration"/>
    <property type="evidence" value="ECO:0007669"/>
    <property type="project" value="TreeGrafter"/>
</dbReference>
<evidence type="ECO:0000256" key="10">
    <source>
        <dbReference type="ARBA" id="ARBA00023054"/>
    </source>
</evidence>
<keyword evidence="7" id="KW-0879">Wnt signaling pathway</keyword>
<dbReference type="GO" id="GO:0005886">
    <property type="term" value="C:plasma membrane"/>
    <property type="evidence" value="ECO:0007669"/>
    <property type="project" value="TreeGrafter"/>
</dbReference>
<keyword evidence="5" id="KW-0963">Cytoplasm</keyword>
<dbReference type="GO" id="GO:0001525">
    <property type="term" value="P:angiogenesis"/>
    <property type="evidence" value="ECO:0007669"/>
    <property type="project" value="TreeGrafter"/>
</dbReference>
<keyword evidence="6" id="KW-0597">Phosphoprotein</keyword>
<dbReference type="PANTHER" id="PTHR14826">
    <property type="entry name" value="ANGIOMOTIN"/>
    <property type="match status" value="1"/>
</dbReference>
<dbReference type="PANTHER" id="PTHR14826:SF3">
    <property type="entry name" value="ANGIOMOTIN-LIKE PROTEIN 2"/>
    <property type="match status" value="1"/>
</dbReference>
<dbReference type="AlphaFoldDB" id="A0AAD9C7T7"/>
<protein>
    <submittedName>
        <fullName evidence="14">Angiomotin-like 2a</fullName>
    </submittedName>
</protein>
<feature type="domain" description="Angiomotin C-terminal" evidence="13">
    <location>
        <begin position="435"/>
        <end position="590"/>
    </location>
</feature>
<feature type="region of interest" description="Disordered" evidence="12">
    <location>
        <begin position="504"/>
        <end position="530"/>
    </location>
</feature>
<keyword evidence="8" id="KW-0967">Endosome</keyword>